<proteinExistence type="predicted"/>
<organism evidence="2 3">
    <name type="scientific">Mycena venus</name>
    <dbReference type="NCBI Taxonomy" id="2733690"/>
    <lineage>
        <taxon>Eukaryota</taxon>
        <taxon>Fungi</taxon>
        <taxon>Dikarya</taxon>
        <taxon>Basidiomycota</taxon>
        <taxon>Agaricomycotina</taxon>
        <taxon>Agaricomycetes</taxon>
        <taxon>Agaricomycetidae</taxon>
        <taxon>Agaricales</taxon>
        <taxon>Marasmiineae</taxon>
        <taxon>Mycenaceae</taxon>
        <taxon>Mycena</taxon>
    </lineage>
</organism>
<gene>
    <name evidence="2" type="ORF">MVEN_02644400</name>
</gene>
<name>A0A8H6WMU4_9AGAR</name>
<keyword evidence="1" id="KW-1133">Transmembrane helix</keyword>
<evidence type="ECO:0000313" key="3">
    <source>
        <dbReference type="Proteomes" id="UP000620124"/>
    </source>
</evidence>
<feature type="transmembrane region" description="Helical" evidence="1">
    <location>
        <begin position="17"/>
        <end position="36"/>
    </location>
</feature>
<keyword evidence="3" id="KW-1185">Reference proteome</keyword>
<dbReference type="AlphaFoldDB" id="A0A8H6WMU4"/>
<keyword evidence="1" id="KW-0812">Transmembrane</keyword>
<dbReference type="Proteomes" id="UP000620124">
    <property type="component" value="Unassembled WGS sequence"/>
</dbReference>
<dbReference type="EMBL" id="JACAZI010000059">
    <property type="protein sequence ID" value="KAF7324419.1"/>
    <property type="molecule type" value="Genomic_DNA"/>
</dbReference>
<reference evidence="2" key="1">
    <citation type="submission" date="2020-05" db="EMBL/GenBank/DDBJ databases">
        <title>Mycena genomes resolve the evolution of fungal bioluminescence.</title>
        <authorList>
            <person name="Tsai I.J."/>
        </authorList>
    </citation>
    <scope>NUCLEOTIDE SEQUENCE</scope>
    <source>
        <strain evidence="2">CCC161011</strain>
    </source>
</reference>
<evidence type="ECO:0000256" key="1">
    <source>
        <dbReference type="SAM" id="Phobius"/>
    </source>
</evidence>
<protein>
    <submittedName>
        <fullName evidence="2">DUF221-domain-containing protein</fullName>
    </submittedName>
</protein>
<comment type="caution">
    <text evidence="2">The sequence shown here is derived from an EMBL/GenBank/DDBJ whole genome shotgun (WGS) entry which is preliminary data.</text>
</comment>
<evidence type="ECO:0000313" key="2">
    <source>
        <dbReference type="EMBL" id="KAF7324419.1"/>
    </source>
</evidence>
<keyword evidence="1" id="KW-0472">Membrane</keyword>
<sequence length="89" mass="10388">MASSAVSLLDNKHRYRFWAHILVIYLLTFYVLFMIHHEMIHFLDIRHGFLISKSYSTFPGPEQCSLRMFQRSFATNTNCDSSLPSSLEA</sequence>
<dbReference type="OrthoDB" id="1076608at2759"/>
<accession>A0A8H6WMU4</accession>